<dbReference type="EMBL" id="MASW01000002">
    <property type="protein sequence ID" value="PXY27665.1"/>
    <property type="molecule type" value="Genomic_DNA"/>
</dbReference>
<dbReference type="PANTHER" id="PTHR48100:SF1">
    <property type="entry name" value="HISTIDINE PHOSPHATASE FAMILY PROTEIN-RELATED"/>
    <property type="match status" value="1"/>
</dbReference>
<dbReference type="PANTHER" id="PTHR48100">
    <property type="entry name" value="BROAD-SPECIFICITY PHOSPHATASE YOR283W-RELATED"/>
    <property type="match status" value="1"/>
</dbReference>
<keyword evidence="3" id="KW-1185">Reference proteome</keyword>
<dbReference type="InterPro" id="IPR050275">
    <property type="entry name" value="PGM_Phosphatase"/>
</dbReference>
<gene>
    <name evidence="2" type="ORF">BAY60_14790</name>
</gene>
<accession>A0A2V4B3E0</accession>
<evidence type="ECO:0008006" key="4">
    <source>
        <dbReference type="Google" id="ProtNLM"/>
    </source>
</evidence>
<name>A0A2V4B3E0_9PSEU</name>
<dbReference type="AlphaFoldDB" id="A0A2V4B3E0"/>
<evidence type="ECO:0000256" key="1">
    <source>
        <dbReference type="SAM" id="MobiDB-lite"/>
    </source>
</evidence>
<dbReference type="Gene3D" id="3.40.50.1240">
    <property type="entry name" value="Phosphoglycerate mutase-like"/>
    <property type="match status" value="1"/>
</dbReference>
<organism evidence="2 3">
    <name type="scientific">Prauserella muralis</name>
    <dbReference type="NCBI Taxonomy" id="588067"/>
    <lineage>
        <taxon>Bacteria</taxon>
        <taxon>Bacillati</taxon>
        <taxon>Actinomycetota</taxon>
        <taxon>Actinomycetes</taxon>
        <taxon>Pseudonocardiales</taxon>
        <taxon>Pseudonocardiaceae</taxon>
        <taxon>Prauserella</taxon>
    </lineage>
</organism>
<dbReference type="GO" id="GO:0016791">
    <property type="term" value="F:phosphatase activity"/>
    <property type="evidence" value="ECO:0007669"/>
    <property type="project" value="TreeGrafter"/>
</dbReference>
<protein>
    <recommendedName>
        <fullName evidence="4">Phosphoglycerate mutase</fullName>
    </recommendedName>
</protein>
<evidence type="ECO:0000313" key="3">
    <source>
        <dbReference type="Proteomes" id="UP000249915"/>
    </source>
</evidence>
<proteinExistence type="predicted"/>
<dbReference type="InterPro" id="IPR029033">
    <property type="entry name" value="His_PPase_superfam"/>
</dbReference>
<dbReference type="SUPFAM" id="SSF53254">
    <property type="entry name" value="Phosphoglycerate mutase-like"/>
    <property type="match status" value="1"/>
</dbReference>
<dbReference type="Pfam" id="PF00300">
    <property type="entry name" value="His_Phos_1"/>
    <property type="match status" value="1"/>
</dbReference>
<reference evidence="2 3" key="1">
    <citation type="submission" date="2016-07" db="EMBL/GenBank/DDBJ databases">
        <title>Draft genome sequence of Prauserella muralis DSM 45305, isolated from a mould-covered wall in an indoor environment.</title>
        <authorList>
            <person name="Ruckert C."/>
            <person name="Albersmeier A."/>
            <person name="Jiang C.-L."/>
            <person name="Jiang Y."/>
            <person name="Kalinowski J."/>
            <person name="Schneider O."/>
            <person name="Winkler A."/>
            <person name="Zotchev S.B."/>
        </authorList>
    </citation>
    <scope>NUCLEOTIDE SEQUENCE [LARGE SCALE GENOMIC DNA]</scope>
    <source>
        <strain evidence="2 3">DSM 45305</strain>
    </source>
</reference>
<dbReference type="InterPro" id="IPR013078">
    <property type="entry name" value="His_Pase_superF_clade-1"/>
</dbReference>
<sequence>MVEIRLIRHGQTIGYHADLGLTDLGRQQAAAKAAELAGTLRPGEPVRIVHAPLVRAAETAGEIARGLVAAGFGLAGTDPTVDRRFDNFRLWCGNRALDPTEAYAVYAEALEGDRSSRPPWFDEMDQFWKILAAGEDPITYWLTQPTQHWEPAALAVRRFWHGMVGSARDAVPGLRLLVATHSGCIRAVAAAAFGYDPGEPENTEDVRIVLPVGGERGRLTYRGRTVEVVAPTTAAPPWVSDVTSHHQAEEPTPARL</sequence>
<comment type="caution">
    <text evidence="2">The sequence shown here is derived from an EMBL/GenBank/DDBJ whole genome shotgun (WGS) entry which is preliminary data.</text>
</comment>
<dbReference type="SMART" id="SM00855">
    <property type="entry name" value="PGAM"/>
    <property type="match status" value="1"/>
</dbReference>
<dbReference type="Proteomes" id="UP000249915">
    <property type="component" value="Unassembled WGS sequence"/>
</dbReference>
<dbReference type="GO" id="GO:0005737">
    <property type="term" value="C:cytoplasm"/>
    <property type="evidence" value="ECO:0007669"/>
    <property type="project" value="TreeGrafter"/>
</dbReference>
<evidence type="ECO:0000313" key="2">
    <source>
        <dbReference type="EMBL" id="PXY27665.1"/>
    </source>
</evidence>
<feature type="region of interest" description="Disordered" evidence="1">
    <location>
        <begin position="237"/>
        <end position="256"/>
    </location>
</feature>